<dbReference type="EMBL" id="JAECVW010000001">
    <property type="protein sequence ID" value="MBH8594141.1"/>
    <property type="molecule type" value="Genomic_DNA"/>
</dbReference>
<reference evidence="2 3" key="1">
    <citation type="submission" date="2020-12" db="EMBL/GenBank/DDBJ databases">
        <title>WGS of Thermoactinomyces spp.</title>
        <authorList>
            <person name="Cheng K."/>
        </authorList>
    </citation>
    <scope>NUCLEOTIDE SEQUENCE [LARGE SCALE GENOMIC DNA]</scope>
    <source>
        <strain evidence="3">CICC 10671\DSM 43846</strain>
    </source>
</reference>
<sequence length="121" mass="13849">MALPVTLMIVTFLFTLIMLSVSQMVQVRRMQTLYQERVKSRYVAESGIAIVQQQLRLNGQNRAAAADETMIQVEDRYVLVNVDVQPSHVRVQATTWGEQGVVQTVEAFLHPKTYAVSRWIR</sequence>
<evidence type="ECO:0000313" key="3">
    <source>
        <dbReference type="Proteomes" id="UP000633619"/>
    </source>
</evidence>
<name>A0A8I1A7I7_THEIN</name>
<feature type="transmembrane region" description="Helical" evidence="1">
    <location>
        <begin position="6"/>
        <end position="25"/>
    </location>
</feature>
<proteinExistence type="predicted"/>
<dbReference type="Proteomes" id="UP000633619">
    <property type="component" value="Unassembled WGS sequence"/>
</dbReference>
<comment type="caution">
    <text evidence="2">The sequence shown here is derived from an EMBL/GenBank/DDBJ whole genome shotgun (WGS) entry which is preliminary data.</text>
</comment>
<organism evidence="2 3">
    <name type="scientific">Thermoactinomyces intermedius</name>
    <dbReference type="NCBI Taxonomy" id="2024"/>
    <lineage>
        <taxon>Bacteria</taxon>
        <taxon>Bacillati</taxon>
        <taxon>Bacillota</taxon>
        <taxon>Bacilli</taxon>
        <taxon>Bacillales</taxon>
        <taxon>Thermoactinomycetaceae</taxon>
        <taxon>Thermoactinomyces</taxon>
    </lineage>
</organism>
<keyword evidence="3" id="KW-1185">Reference proteome</keyword>
<keyword evidence="1" id="KW-1133">Transmembrane helix</keyword>
<accession>A0A8I1A7I7</accession>
<dbReference type="AlphaFoldDB" id="A0A8I1A7I7"/>
<protein>
    <submittedName>
        <fullName evidence="2">Uncharacterized protein</fullName>
    </submittedName>
</protein>
<evidence type="ECO:0000313" key="2">
    <source>
        <dbReference type="EMBL" id="MBH8594141.1"/>
    </source>
</evidence>
<evidence type="ECO:0000256" key="1">
    <source>
        <dbReference type="SAM" id="Phobius"/>
    </source>
</evidence>
<keyword evidence="1" id="KW-0472">Membrane</keyword>
<keyword evidence="1" id="KW-0812">Transmembrane</keyword>
<dbReference type="RefSeq" id="WP_181730889.1">
    <property type="nucleotide sequence ID" value="NZ_JACEIR010000001.1"/>
</dbReference>
<gene>
    <name evidence="2" type="ORF">I8U20_02220</name>
</gene>